<dbReference type="AlphaFoldDB" id="A0AAV2IMS8"/>
<name>A0AAV2IMS8_LYMST</name>
<evidence type="ECO:0000256" key="2">
    <source>
        <dbReference type="ARBA" id="ARBA00022475"/>
    </source>
</evidence>
<dbReference type="EMBL" id="CAXITT010000891">
    <property type="protein sequence ID" value="CAL1546999.1"/>
    <property type="molecule type" value="Genomic_DNA"/>
</dbReference>
<feature type="region of interest" description="Disordered" evidence="9">
    <location>
        <begin position="343"/>
        <end position="378"/>
    </location>
</feature>
<dbReference type="InterPro" id="IPR017452">
    <property type="entry name" value="GPCR_Rhodpsn_7TM"/>
</dbReference>
<feature type="transmembrane region" description="Helical" evidence="10">
    <location>
        <begin position="94"/>
        <end position="117"/>
    </location>
</feature>
<evidence type="ECO:0000256" key="3">
    <source>
        <dbReference type="ARBA" id="ARBA00022692"/>
    </source>
</evidence>
<dbReference type="PANTHER" id="PTHR24249:SF372">
    <property type="entry name" value="G-PROTEIN COUPLED RECEPTORS FAMILY 1 PROFILE DOMAIN-CONTAINING PROTEIN"/>
    <property type="match status" value="1"/>
</dbReference>
<evidence type="ECO:0000313" key="12">
    <source>
        <dbReference type="EMBL" id="CAL1546999.1"/>
    </source>
</evidence>
<comment type="subcellular location">
    <subcellularLocation>
        <location evidence="1">Cell membrane</location>
        <topology evidence="1">Multi-pass membrane protein</topology>
    </subcellularLocation>
</comment>
<feature type="compositionally biased region" description="Acidic residues" evidence="9">
    <location>
        <begin position="343"/>
        <end position="356"/>
    </location>
</feature>
<dbReference type="GO" id="GO:0004930">
    <property type="term" value="F:G protein-coupled receptor activity"/>
    <property type="evidence" value="ECO:0007669"/>
    <property type="project" value="UniProtKB-KW"/>
</dbReference>
<dbReference type="CDD" id="cd00637">
    <property type="entry name" value="7tm_classA_rhodopsin-like"/>
    <property type="match status" value="1"/>
</dbReference>
<dbReference type="GO" id="GO:0005886">
    <property type="term" value="C:plasma membrane"/>
    <property type="evidence" value="ECO:0007669"/>
    <property type="project" value="UniProtKB-SubCell"/>
</dbReference>
<evidence type="ECO:0000256" key="6">
    <source>
        <dbReference type="ARBA" id="ARBA00023136"/>
    </source>
</evidence>
<evidence type="ECO:0000256" key="9">
    <source>
        <dbReference type="SAM" id="MobiDB-lite"/>
    </source>
</evidence>
<keyword evidence="4 10" id="KW-1133">Transmembrane helix</keyword>
<evidence type="ECO:0000256" key="5">
    <source>
        <dbReference type="ARBA" id="ARBA00023040"/>
    </source>
</evidence>
<gene>
    <name evidence="12" type="ORF">GSLYS_00020374001</name>
</gene>
<keyword evidence="8" id="KW-0807">Transducer</keyword>
<dbReference type="PROSITE" id="PS50262">
    <property type="entry name" value="G_PROTEIN_RECEP_F1_2"/>
    <property type="match status" value="1"/>
</dbReference>
<proteinExistence type="predicted"/>
<keyword evidence="7" id="KW-0675">Receptor</keyword>
<evidence type="ECO:0000256" key="8">
    <source>
        <dbReference type="ARBA" id="ARBA00023224"/>
    </source>
</evidence>
<evidence type="ECO:0000256" key="10">
    <source>
        <dbReference type="SAM" id="Phobius"/>
    </source>
</evidence>
<dbReference type="Proteomes" id="UP001497497">
    <property type="component" value="Unassembled WGS sequence"/>
</dbReference>
<reference evidence="12 13" key="1">
    <citation type="submission" date="2024-04" db="EMBL/GenBank/DDBJ databases">
        <authorList>
            <consortium name="Genoscope - CEA"/>
            <person name="William W."/>
        </authorList>
    </citation>
    <scope>NUCLEOTIDE SEQUENCE [LARGE SCALE GENOMIC DNA]</scope>
</reference>
<dbReference type="InterPro" id="IPR050569">
    <property type="entry name" value="TAAR"/>
</dbReference>
<dbReference type="Gene3D" id="1.20.1070.10">
    <property type="entry name" value="Rhodopsin 7-helix transmembrane proteins"/>
    <property type="match status" value="1"/>
</dbReference>
<evidence type="ECO:0000256" key="7">
    <source>
        <dbReference type="ARBA" id="ARBA00023170"/>
    </source>
</evidence>
<comment type="caution">
    <text evidence="12">The sequence shown here is derived from an EMBL/GenBank/DDBJ whole genome shotgun (WGS) entry which is preliminary data.</text>
</comment>
<feature type="transmembrane region" description="Helical" evidence="10">
    <location>
        <begin position="177"/>
        <end position="199"/>
    </location>
</feature>
<feature type="transmembrane region" description="Helical" evidence="10">
    <location>
        <begin position="306"/>
        <end position="325"/>
    </location>
</feature>
<keyword evidence="6 10" id="KW-0472">Membrane</keyword>
<evidence type="ECO:0000313" key="13">
    <source>
        <dbReference type="Proteomes" id="UP001497497"/>
    </source>
</evidence>
<sequence length="378" mass="42675">MSANSTENSVFTNTTYLDPYEQMEGQPFDFMKMAAVDWDDVHDGTKLTPRAYTAWNALNILRLSLAAWIVASHVAILVFVLAKQALRSQPKNLLIVNVALTNLLMGGFVVPVKLHFILNPHIVDCDLAIGWTFVAEYFQTSVSLFAVLSLVFERLVYVYTEKRQKNLRPKAEKIGTVVLFLAPWVLACLTLVFTFYGGLIIRHPDQSQCLYKVNDDYFVASQLLSFLPASIGVFVLAPFTGLLDCLRPNRCFYRPLTPKGESMTVTAFVSLVSIFAEAPYCIVRVLMMRMMCNNPFCSKFSEALTITIWIRLCKTAIFPFVWLAYTDIRDAMLCQLNFGYNSDEEDEEEDFDDPDQGQDSQKIPLTPAPSTPSKVPDL</sequence>
<dbReference type="PANTHER" id="PTHR24249">
    <property type="entry name" value="HISTAMINE RECEPTOR-RELATED G-PROTEIN COUPLED RECEPTOR"/>
    <property type="match status" value="1"/>
</dbReference>
<feature type="transmembrane region" description="Helical" evidence="10">
    <location>
        <begin position="264"/>
        <end position="286"/>
    </location>
</feature>
<feature type="transmembrane region" description="Helical" evidence="10">
    <location>
        <begin position="219"/>
        <end position="243"/>
    </location>
</feature>
<keyword evidence="3 10" id="KW-0812">Transmembrane</keyword>
<feature type="domain" description="G-protein coupled receptors family 1 profile" evidence="11">
    <location>
        <begin position="72"/>
        <end position="322"/>
    </location>
</feature>
<evidence type="ECO:0000256" key="4">
    <source>
        <dbReference type="ARBA" id="ARBA00022989"/>
    </source>
</evidence>
<keyword evidence="13" id="KW-1185">Reference proteome</keyword>
<organism evidence="12 13">
    <name type="scientific">Lymnaea stagnalis</name>
    <name type="common">Great pond snail</name>
    <name type="synonym">Helix stagnalis</name>
    <dbReference type="NCBI Taxonomy" id="6523"/>
    <lineage>
        <taxon>Eukaryota</taxon>
        <taxon>Metazoa</taxon>
        <taxon>Spiralia</taxon>
        <taxon>Lophotrochozoa</taxon>
        <taxon>Mollusca</taxon>
        <taxon>Gastropoda</taxon>
        <taxon>Heterobranchia</taxon>
        <taxon>Euthyneura</taxon>
        <taxon>Panpulmonata</taxon>
        <taxon>Hygrophila</taxon>
        <taxon>Lymnaeoidea</taxon>
        <taxon>Lymnaeidae</taxon>
        <taxon>Lymnaea</taxon>
    </lineage>
</organism>
<evidence type="ECO:0000256" key="1">
    <source>
        <dbReference type="ARBA" id="ARBA00004651"/>
    </source>
</evidence>
<feature type="transmembrane region" description="Helical" evidence="10">
    <location>
        <begin position="60"/>
        <end position="82"/>
    </location>
</feature>
<feature type="transmembrane region" description="Helical" evidence="10">
    <location>
        <begin position="137"/>
        <end position="156"/>
    </location>
</feature>
<evidence type="ECO:0000259" key="11">
    <source>
        <dbReference type="PROSITE" id="PS50262"/>
    </source>
</evidence>
<dbReference type="SUPFAM" id="SSF81321">
    <property type="entry name" value="Family A G protein-coupled receptor-like"/>
    <property type="match status" value="1"/>
</dbReference>
<protein>
    <recommendedName>
        <fullName evidence="11">G-protein coupled receptors family 1 profile domain-containing protein</fullName>
    </recommendedName>
</protein>
<keyword evidence="5" id="KW-0297">G-protein coupled receptor</keyword>
<keyword evidence="2" id="KW-1003">Cell membrane</keyword>
<accession>A0AAV2IMS8</accession>